<feature type="compositionally biased region" description="Low complexity" evidence="1">
    <location>
        <begin position="79"/>
        <end position="90"/>
    </location>
</feature>
<reference evidence="2 3" key="1">
    <citation type="journal article" date="2018" name="Mol. Plant">
        <title>The genome of Artemisia annua provides insight into the evolution of Asteraceae family and artemisinin biosynthesis.</title>
        <authorList>
            <person name="Shen Q."/>
            <person name="Zhang L."/>
            <person name="Liao Z."/>
            <person name="Wang S."/>
            <person name="Yan T."/>
            <person name="Shi P."/>
            <person name="Liu M."/>
            <person name="Fu X."/>
            <person name="Pan Q."/>
            <person name="Wang Y."/>
            <person name="Lv Z."/>
            <person name="Lu X."/>
            <person name="Zhang F."/>
            <person name="Jiang W."/>
            <person name="Ma Y."/>
            <person name="Chen M."/>
            <person name="Hao X."/>
            <person name="Li L."/>
            <person name="Tang Y."/>
            <person name="Lv G."/>
            <person name="Zhou Y."/>
            <person name="Sun X."/>
            <person name="Brodelius P.E."/>
            <person name="Rose J.K.C."/>
            <person name="Tang K."/>
        </authorList>
    </citation>
    <scope>NUCLEOTIDE SEQUENCE [LARGE SCALE GENOMIC DNA]</scope>
    <source>
        <strain evidence="3">cv. Huhao1</strain>
        <tissue evidence="2">Leaf</tissue>
    </source>
</reference>
<accession>A0A2U1KNH6</accession>
<evidence type="ECO:0000313" key="3">
    <source>
        <dbReference type="Proteomes" id="UP000245207"/>
    </source>
</evidence>
<evidence type="ECO:0000256" key="1">
    <source>
        <dbReference type="SAM" id="MobiDB-lite"/>
    </source>
</evidence>
<evidence type="ECO:0000313" key="2">
    <source>
        <dbReference type="EMBL" id="PWA38325.1"/>
    </source>
</evidence>
<organism evidence="2 3">
    <name type="scientific">Artemisia annua</name>
    <name type="common">Sweet wormwood</name>
    <dbReference type="NCBI Taxonomy" id="35608"/>
    <lineage>
        <taxon>Eukaryota</taxon>
        <taxon>Viridiplantae</taxon>
        <taxon>Streptophyta</taxon>
        <taxon>Embryophyta</taxon>
        <taxon>Tracheophyta</taxon>
        <taxon>Spermatophyta</taxon>
        <taxon>Magnoliopsida</taxon>
        <taxon>eudicotyledons</taxon>
        <taxon>Gunneridae</taxon>
        <taxon>Pentapetalae</taxon>
        <taxon>asterids</taxon>
        <taxon>campanulids</taxon>
        <taxon>Asterales</taxon>
        <taxon>Asteraceae</taxon>
        <taxon>Asteroideae</taxon>
        <taxon>Anthemideae</taxon>
        <taxon>Artemisiinae</taxon>
        <taxon>Artemisia</taxon>
    </lineage>
</organism>
<dbReference type="Proteomes" id="UP000245207">
    <property type="component" value="Unassembled WGS sequence"/>
</dbReference>
<gene>
    <name evidence="2" type="ORF">CTI12_AA582390</name>
</gene>
<proteinExistence type="predicted"/>
<protein>
    <submittedName>
        <fullName evidence="2">Uncharacterized protein</fullName>
    </submittedName>
</protein>
<name>A0A2U1KNH6_ARTAN</name>
<keyword evidence="3" id="KW-1185">Reference proteome</keyword>
<feature type="region of interest" description="Disordered" evidence="1">
    <location>
        <begin position="71"/>
        <end position="102"/>
    </location>
</feature>
<comment type="caution">
    <text evidence="2">The sequence shown here is derived from an EMBL/GenBank/DDBJ whole genome shotgun (WGS) entry which is preliminary data.</text>
</comment>
<sequence>MTGKRPRDCMLDSECSDVSLNYDYECSDVSLNYDTECSDVSLNYDYECSDLSLNYDTVCSGGSSPKVEAFVKSTDSDESSSSSSSSSEVSRGPHGCEMESGKIDGTSEEIVPRQGMGENKLLLLKFRFHVGGKFMELPFRYEGGKVEVRESYEFFASWVDFGTNCGFFLMVGSSYVCSVKEYYPWISKIKKCTTTVFELNGNCKP</sequence>
<dbReference type="EMBL" id="PKPP01015750">
    <property type="protein sequence ID" value="PWA38325.1"/>
    <property type="molecule type" value="Genomic_DNA"/>
</dbReference>
<dbReference type="AlphaFoldDB" id="A0A2U1KNH6"/>
<dbReference type="OrthoDB" id="6079937at2759"/>